<organism evidence="1 2">
    <name type="scientific">Piscinibacter aquaticus</name>
    <dbReference type="NCBI Taxonomy" id="392597"/>
    <lineage>
        <taxon>Bacteria</taxon>
        <taxon>Pseudomonadati</taxon>
        <taxon>Pseudomonadota</taxon>
        <taxon>Betaproteobacteria</taxon>
        <taxon>Burkholderiales</taxon>
        <taxon>Sphaerotilaceae</taxon>
        <taxon>Piscinibacter</taxon>
    </lineage>
</organism>
<dbReference type="EMBL" id="VOPW01000001">
    <property type="protein sequence ID" value="TXC65865.1"/>
    <property type="molecule type" value="Genomic_DNA"/>
</dbReference>
<evidence type="ECO:0000313" key="1">
    <source>
        <dbReference type="EMBL" id="TXC65865.1"/>
    </source>
</evidence>
<reference evidence="1 2" key="1">
    <citation type="submission" date="2019-08" db="EMBL/GenBank/DDBJ databases">
        <authorList>
            <person name="Khan S.A."/>
            <person name="Jeon C.O."/>
            <person name="Jeong S.E."/>
        </authorList>
    </citation>
    <scope>NUCLEOTIDE SEQUENCE [LARGE SCALE GENOMIC DNA]</scope>
    <source>
        <strain evidence="2">IMCC1728</strain>
    </source>
</reference>
<sequence>MKTLRTPFRLWMTGSLAVVMASLCTGRGVLDAERLAHSMRVLRHSPYSVPETLRRIEAAAQAHGLQVLARVGQQGPVIVLASAAGGTPVLMASADSVLDVPLSVQVVRTPDGGADVLVPQSLDSGWDGLPGAVAEELAQLPDLLDRALA</sequence>
<dbReference type="AlphaFoldDB" id="A0A5C6U2F1"/>
<dbReference type="SUPFAM" id="SSF103247">
    <property type="entry name" value="TT1751-like"/>
    <property type="match status" value="1"/>
</dbReference>
<dbReference type="Proteomes" id="UP000321832">
    <property type="component" value="Unassembled WGS sequence"/>
</dbReference>
<accession>A0A5C6U2F1</accession>
<comment type="caution">
    <text evidence="1">The sequence shown here is derived from an EMBL/GenBank/DDBJ whole genome shotgun (WGS) entry which is preliminary data.</text>
</comment>
<dbReference type="InterPro" id="IPR035923">
    <property type="entry name" value="TT1751-like_sf"/>
</dbReference>
<name>A0A5C6U2F1_9BURK</name>
<keyword evidence="2" id="KW-1185">Reference proteome</keyword>
<protein>
    <recommendedName>
        <fullName evidence="3">DUF302 domain-containing protein</fullName>
    </recommendedName>
</protein>
<evidence type="ECO:0008006" key="3">
    <source>
        <dbReference type="Google" id="ProtNLM"/>
    </source>
</evidence>
<proteinExistence type="predicted"/>
<evidence type="ECO:0000313" key="2">
    <source>
        <dbReference type="Proteomes" id="UP000321832"/>
    </source>
</evidence>
<gene>
    <name evidence="1" type="ORF">FSC37_07200</name>
</gene>